<keyword evidence="2" id="KW-1133">Transmembrane helix</keyword>
<keyword evidence="3" id="KW-0645">Protease</keyword>
<sequence length="528" mass="58642">MPRSTNNSAAAAAAALSGGDNNNNTNSPTSCCSSRLTRNTIHTPRNRSSSSLSQSRLLTDTKHYHGDDDGDSITAARGMMQRMRKARRNITFRKAPLRTTLNLFHFIARSIHSVLMYVVAHAFTLYFIVPFMLLWIIGRLTDGPHQLLQDDIVIWAEFVTWWVGLGVLSSVGLGTGMHSGLLFLFPHLYLVSSTAQECNNLQFDWRVNMWSNVMKPDETFTCINPDYSPDAYNTNVTFWSLLSAGWLPCILWGTGTAIGELPPYATSYAARKAGLEDEDFNQAFGNSSNDNTTEGSSSNTDVVNWMKNWMIQFLEKHGFWGVLLMSAWPNAMFDLCGLCCGHFLMPFWTFFSAVFLGKAVIKVFGQLLFFTVLFSPNGRLAMVNGVARVAGKFGANEELITDKLQSMVVKFSGTSNTTEYQQQHSHQPLGGSPSSSSGTHHLLATLFRWAMGFIILMFAKSCMEQFAQQYQKEIDDARIIQKYGYLPTPRAKANSKGTPSPTHDADLPSPATTTTTTLVWEPSSSLLL</sequence>
<dbReference type="Proteomes" id="UP000553632">
    <property type="component" value="Unassembled WGS sequence"/>
</dbReference>
<feature type="compositionally biased region" description="Low complexity" evidence="1">
    <location>
        <begin position="1"/>
        <end position="34"/>
    </location>
</feature>
<dbReference type="GO" id="GO:0006508">
    <property type="term" value="P:proteolysis"/>
    <property type="evidence" value="ECO:0007669"/>
    <property type="project" value="UniProtKB-KW"/>
</dbReference>
<evidence type="ECO:0000256" key="2">
    <source>
        <dbReference type="SAM" id="Phobius"/>
    </source>
</evidence>
<name>A0A7J6PTM0_PEROL</name>
<dbReference type="GO" id="GO:0008233">
    <property type="term" value="F:peptidase activity"/>
    <property type="evidence" value="ECO:0007669"/>
    <property type="project" value="UniProtKB-KW"/>
</dbReference>
<dbReference type="AlphaFoldDB" id="A0A7J6PTM0"/>
<proteinExistence type="predicted"/>
<feature type="transmembrane region" description="Helical" evidence="2">
    <location>
        <begin position="114"/>
        <end position="138"/>
    </location>
</feature>
<dbReference type="OMA" id="EEPYDKR"/>
<feature type="transmembrane region" description="Helical" evidence="2">
    <location>
        <begin position="319"/>
        <end position="344"/>
    </location>
</feature>
<comment type="caution">
    <text evidence="3">The sequence shown here is derived from an EMBL/GenBank/DDBJ whole genome shotgun (WGS) entry which is preliminary data.</text>
</comment>
<feature type="transmembrane region" description="Helical" evidence="2">
    <location>
        <begin position="442"/>
        <end position="459"/>
    </location>
</feature>
<feature type="region of interest" description="Disordered" evidence="1">
    <location>
        <begin position="1"/>
        <end position="55"/>
    </location>
</feature>
<keyword evidence="4" id="KW-1185">Reference proteome</keyword>
<keyword evidence="2" id="KW-0472">Membrane</keyword>
<accession>A0A7J6PTM0</accession>
<feature type="transmembrane region" description="Helical" evidence="2">
    <location>
        <begin position="158"/>
        <end position="185"/>
    </location>
</feature>
<feature type="transmembrane region" description="Helical" evidence="2">
    <location>
        <begin position="350"/>
        <end position="374"/>
    </location>
</feature>
<dbReference type="EMBL" id="JABANO010037920">
    <property type="protein sequence ID" value="KAF4699425.1"/>
    <property type="molecule type" value="Genomic_DNA"/>
</dbReference>
<evidence type="ECO:0000313" key="4">
    <source>
        <dbReference type="Proteomes" id="UP000553632"/>
    </source>
</evidence>
<organism evidence="3 4">
    <name type="scientific">Perkinsus olseni</name>
    <name type="common">Perkinsus atlanticus</name>
    <dbReference type="NCBI Taxonomy" id="32597"/>
    <lineage>
        <taxon>Eukaryota</taxon>
        <taxon>Sar</taxon>
        <taxon>Alveolata</taxon>
        <taxon>Perkinsozoa</taxon>
        <taxon>Perkinsea</taxon>
        <taxon>Perkinsida</taxon>
        <taxon>Perkinsidae</taxon>
        <taxon>Perkinsus</taxon>
    </lineage>
</organism>
<feature type="region of interest" description="Disordered" evidence="1">
    <location>
        <begin position="490"/>
        <end position="514"/>
    </location>
</feature>
<evidence type="ECO:0000256" key="1">
    <source>
        <dbReference type="SAM" id="MobiDB-lite"/>
    </source>
</evidence>
<gene>
    <name evidence="3" type="primary">VMP1</name>
    <name evidence="3" type="ORF">FOZ63_030845</name>
</gene>
<feature type="compositionally biased region" description="Low complexity" evidence="1">
    <location>
        <begin position="46"/>
        <end position="55"/>
    </location>
</feature>
<keyword evidence="2" id="KW-0812">Transmembrane</keyword>
<protein>
    <submittedName>
        <fullName evidence="3">Vacuolar membrane protease</fullName>
    </submittedName>
</protein>
<evidence type="ECO:0000313" key="3">
    <source>
        <dbReference type="EMBL" id="KAF4699425.1"/>
    </source>
</evidence>
<keyword evidence="3" id="KW-0378">Hydrolase</keyword>
<reference evidence="3 4" key="1">
    <citation type="submission" date="2020-04" db="EMBL/GenBank/DDBJ databases">
        <title>Perkinsus olseni comparative genomics.</title>
        <authorList>
            <person name="Bogema D.R."/>
        </authorList>
    </citation>
    <scope>NUCLEOTIDE SEQUENCE [LARGE SCALE GENOMIC DNA]</scope>
    <source>
        <strain evidence="3 4">ATCC PRA-207</strain>
    </source>
</reference>